<gene>
    <name evidence="5" type="ORF">GPUH_LOCUS8681</name>
</gene>
<evidence type="ECO:0000313" key="5">
    <source>
        <dbReference type="EMBL" id="VDK64369.1"/>
    </source>
</evidence>
<accession>A0A3P6RW00</accession>
<dbReference type="InterPro" id="IPR043132">
    <property type="entry name" value="BCAT-like_C"/>
</dbReference>
<dbReference type="AlphaFoldDB" id="A0A3P6RW00"/>
<evidence type="ECO:0000256" key="3">
    <source>
        <dbReference type="ARBA" id="ARBA00022898"/>
    </source>
</evidence>
<dbReference type="Gene3D" id="3.20.10.10">
    <property type="entry name" value="D-amino Acid Aminotransferase, subunit A, domain 2"/>
    <property type="match status" value="2"/>
</dbReference>
<dbReference type="Proteomes" id="UP000271098">
    <property type="component" value="Unassembled WGS sequence"/>
</dbReference>
<dbReference type="GO" id="GO:0009099">
    <property type="term" value="P:L-valine biosynthetic process"/>
    <property type="evidence" value="ECO:0007669"/>
    <property type="project" value="TreeGrafter"/>
</dbReference>
<keyword evidence="4" id="KW-0028">Amino-acid biosynthesis</keyword>
<dbReference type="SUPFAM" id="SSF56752">
    <property type="entry name" value="D-aminoacid aminotransferase-like PLP-dependent enzymes"/>
    <property type="match status" value="1"/>
</dbReference>
<evidence type="ECO:0000313" key="6">
    <source>
        <dbReference type="Proteomes" id="UP000271098"/>
    </source>
</evidence>
<keyword evidence="3" id="KW-0663">Pyridoxal phosphate</keyword>
<reference evidence="5 6" key="1">
    <citation type="submission" date="2018-11" db="EMBL/GenBank/DDBJ databases">
        <authorList>
            <consortium name="Pathogen Informatics"/>
        </authorList>
    </citation>
    <scope>NUCLEOTIDE SEQUENCE [LARGE SCALE GENOMIC DNA]</scope>
</reference>
<dbReference type="GO" id="GO:0005739">
    <property type="term" value="C:mitochondrion"/>
    <property type="evidence" value="ECO:0007669"/>
    <property type="project" value="TreeGrafter"/>
</dbReference>
<comment type="cofactor">
    <cofactor evidence="1">
        <name>pyridoxal 5'-phosphate</name>
        <dbReference type="ChEBI" id="CHEBI:597326"/>
    </cofactor>
</comment>
<dbReference type="EMBL" id="UYRT01025933">
    <property type="protein sequence ID" value="VDK64369.1"/>
    <property type="molecule type" value="Genomic_DNA"/>
</dbReference>
<evidence type="ECO:0000256" key="4">
    <source>
        <dbReference type="ARBA" id="ARBA00023304"/>
    </source>
</evidence>
<comment type="similarity">
    <text evidence="2">Belongs to the class-IV pyridoxal-phosphate-dependent aminotransferase family.</text>
</comment>
<evidence type="ECO:0000256" key="1">
    <source>
        <dbReference type="ARBA" id="ARBA00001933"/>
    </source>
</evidence>
<feature type="non-terminal residue" evidence="5">
    <location>
        <position position="123"/>
    </location>
</feature>
<dbReference type="GO" id="GO:0009098">
    <property type="term" value="P:L-leucine biosynthetic process"/>
    <property type="evidence" value="ECO:0007669"/>
    <property type="project" value="TreeGrafter"/>
</dbReference>
<dbReference type="PANTHER" id="PTHR11825">
    <property type="entry name" value="SUBGROUP IIII AMINOTRANSFERASE"/>
    <property type="match status" value="1"/>
</dbReference>
<name>A0A3P6RW00_9BILA</name>
<organism evidence="5 6">
    <name type="scientific">Gongylonema pulchrum</name>
    <dbReference type="NCBI Taxonomy" id="637853"/>
    <lineage>
        <taxon>Eukaryota</taxon>
        <taxon>Metazoa</taxon>
        <taxon>Ecdysozoa</taxon>
        <taxon>Nematoda</taxon>
        <taxon>Chromadorea</taxon>
        <taxon>Rhabditida</taxon>
        <taxon>Spirurina</taxon>
        <taxon>Spiruromorpha</taxon>
        <taxon>Spiruroidea</taxon>
        <taxon>Gongylonematidae</taxon>
        <taxon>Gongylonema</taxon>
    </lineage>
</organism>
<dbReference type="PANTHER" id="PTHR11825:SF44">
    <property type="entry name" value="BRANCHED-CHAIN-AMINO-ACID AMINOTRANSFERASE"/>
    <property type="match status" value="1"/>
</dbReference>
<proteinExistence type="inferred from homology"/>
<dbReference type="InterPro" id="IPR005786">
    <property type="entry name" value="B_amino_transII"/>
</dbReference>
<keyword evidence="6" id="KW-1185">Reference proteome</keyword>
<dbReference type="GO" id="GO:0004084">
    <property type="term" value="F:branched-chain-amino-acid transaminase activity"/>
    <property type="evidence" value="ECO:0007669"/>
    <property type="project" value="InterPro"/>
</dbReference>
<dbReference type="InterPro" id="IPR036038">
    <property type="entry name" value="Aminotransferase-like"/>
</dbReference>
<sequence length="123" mass="13932">MVTAPLTDGLILPGITRDSVLCLARQMQDLKVTERYVGMEEVRKATKEKRVRSFSLQIIFHGAAERPRNRIHEIFGTGTACVVMPVGRILYKNKDANYDELVIPSMSDKTSLMQKFYDAIVDI</sequence>
<protein>
    <submittedName>
        <fullName evidence="5">Uncharacterized protein</fullName>
    </submittedName>
</protein>
<evidence type="ECO:0000256" key="2">
    <source>
        <dbReference type="ARBA" id="ARBA00009320"/>
    </source>
</evidence>
<dbReference type="OrthoDB" id="1732691at2759"/>
<keyword evidence="4" id="KW-0100">Branched-chain amino acid biosynthesis</keyword>